<organism evidence="2 3">
    <name type="scientific">Stylosanthes scabra</name>
    <dbReference type="NCBI Taxonomy" id="79078"/>
    <lineage>
        <taxon>Eukaryota</taxon>
        <taxon>Viridiplantae</taxon>
        <taxon>Streptophyta</taxon>
        <taxon>Embryophyta</taxon>
        <taxon>Tracheophyta</taxon>
        <taxon>Spermatophyta</taxon>
        <taxon>Magnoliopsida</taxon>
        <taxon>eudicotyledons</taxon>
        <taxon>Gunneridae</taxon>
        <taxon>Pentapetalae</taxon>
        <taxon>rosids</taxon>
        <taxon>fabids</taxon>
        <taxon>Fabales</taxon>
        <taxon>Fabaceae</taxon>
        <taxon>Papilionoideae</taxon>
        <taxon>50 kb inversion clade</taxon>
        <taxon>dalbergioids sensu lato</taxon>
        <taxon>Dalbergieae</taxon>
        <taxon>Pterocarpus clade</taxon>
        <taxon>Stylosanthes</taxon>
    </lineage>
</organism>
<protein>
    <submittedName>
        <fullName evidence="2">Uncharacterized protein</fullName>
    </submittedName>
</protein>
<reference evidence="2 3" key="1">
    <citation type="journal article" date="2023" name="Plants (Basel)">
        <title>Bridging the Gap: Combining Genomics and Transcriptomics Approaches to Understand Stylosanthes scabra, an Orphan Legume from the Brazilian Caatinga.</title>
        <authorList>
            <person name="Ferreira-Neto J.R.C."/>
            <person name="da Silva M.D."/>
            <person name="Binneck E."/>
            <person name="de Melo N.F."/>
            <person name="da Silva R.H."/>
            <person name="de Melo A.L.T.M."/>
            <person name="Pandolfi V."/>
            <person name="Bustamante F.O."/>
            <person name="Brasileiro-Vidal A.C."/>
            <person name="Benko-Iseppon A.M."/>
        </authorList>
    </citation>
    <scope>NUCLEOTIDE SEQUENCE [LARGE SCALE GENOMIC DNA]</scope>
    <source>
        <tissue evidence="2">Leaves</tissue>
    </source>
</reference>
<feature type="transmembrane region" description="Helical" evidence="1">
    <location>
        <begin position="56"/>
        <end position="75"/>
    </location>
</feature>
<accession>A0ABU6SHI4</accession>
<evidence type="ECO:0000313" key="3">
    <source>
        <dbReference type="Proteomes" id="UP001341840"/>
    </source>
</evidence>
<keyword evidence="1" id="KW-0472">Membrane</keyword>
<evidence type="ECO:0000256" key="1">
    <source>
        <dbReference type="SAM" id="Phobius"/>
    </source>
</evidence>
<keyword evidence="1" id="KW-1133">Transmembrane helix</keyword>
<dbReference type="Proteomes" id="UP001341840">
    <property type="component" value="Unassembled WGS sequence"/>
</dbReference>
<proteinExistence type="predicted"/>
<keyword evidence="3" id="KW-1185">Reference proteome</keyword>
<sequence length="179" mass="19754">MAVKKAAQSDNVEDAIEKVNDLNPEVCQTCERTSQLGNKLEPKAELLHGIKEIGSVLCWMGLLDIVLITEALVLVASQTSSTLVVAAIAVAVVVAELVEQPLLLRLIRVPLPPVRWMPPPEYFYSDKKLRLCALLSVLDDAWVPAHHAIVGYQDVAGGCWSDVRRKSRNPRVIQQTVLR</sequence>
<feature type="transmembrane region" description="Helical" evidence="1">
    <location>
        <begin position="81"/>
        <end position="98"/>
    </location>
</feature>
<dbReference type="EMBL" id="JASCZI010060762">
    <property type="protein sequence ID" value="MED6135842.1"/>
    <property type="molecule type" value="Genomic_DNA"/>
</dbReference>
<evidence type="ECO:0000313" key="2">
    <source>
        <dbReference type="EMBL" id="MED6135842.1"/>
    </source>
</evidence>
<comment type="caution">
    <text evidence="2">The sequence shown here is derived from an EMBL/GenBank/DDBJ whole genome shotgun (WGS) entry which is preliminary data.</text>
</comment>
<name>A0ABU6SHI4_9FABA</name>
<keyword evidence="1" id="KW-0812">Transmembrane</keyword>
<gene>
    <name evidence="2" type="ORF">PIB30_050444</name>
</gene>